<dbReference type="GO" id="GO:0004765">
    <property type="term" value="F:shikimate kinase activity"/>
    <property type="evidence" value="ECO:0007669"/>
    <property type="project" value="UniProtKB-EC"/>
</dbReference>
<keyword evidence="5 7" id="KW-0067">ATP-binding</keyword>
<dbReference type="InterPro" id="IPR000623">
    <property type="entry name" value="Shikimate_kinase/TSH1"/>
</dbReference>
<keyword evidence="7" id="KW-0963">Cytoplasm</keyword>
<dbReference type="PRINTS" id="PR01100">
    <property type="entry name" value="SHIKIMTKNASE"/>
</dbReference>
<evidence type="ECO:0000313" key="8">
    <source>
        <dbReference type="EMBL" id="MBM7620145.1"/>
    </source>
</evidence>
<keyword evidence="2 7" id="KW-0808">Transferase</keyword>
<evidence type="ECO:0000256" key="4">
    <source>
        <dbReference type="ARBA" id="ARBA00022777"/>
    </source>
</evidence>
<dbReference type="InterPro" id="IPR031322">
    <property type="entry name" value="Shikimate/glucono_kinase"/>
</dbReference>
<comment type="subunit">
    <text evidence="7">Monomer.</text>
</comment>
<feature type="binding site" evidence="7">
    <location>
        <begin position="11"/>
        <end position="16"/>
    </location>
    <ligand>
        <name>ATP</name>
        <dbReference type="ChEBI" id="CHEBI:30616"/>
    </ligand>
</feature>
<dbReference type="HAMAP" id="MF_00109">
    <property type="entry name" value="Shikimate_kinase"/>
    <property type="match status" value="1"/>
</dbReference>
<dbReference type="PANTHER" id="PTHR21087">
    <property type="entry name" value="SHIKIMATE KINASE"/>
    <property type="match status" value="1"/>
</dbReference>
<comment type="similarity">
    <text evidence="7">Belongs to the shikimate kinase family.</text>
</comment>
<feature type="binding site" evidence="7">
    <location>
        <position position="78"/>
    </location>
    <ligand>
        <name>substrate</name>
    </ligand>
</feature>
<gene>
    <name evidence="7" type="primary">aroK</name>
    <name evidence="8" type="ORF">JOC95_001998</name>
</gene>
<name>A0ABS2NZQ2_9BACI</name>
<dbReference type="Proteomes" id="UP000737402">
    <property type="component" value="Unassembled WGS sequence"/>
</dbReference>
<feature type="binding site" evidence="7">
    <location>
        <position position="57"/>
    </location>
    <ligand>
        <name>substrate</name>
    </ligand>
</feature>
<comment type="caution">
    <text evidence="8">The sequence shown here is derived from an EMBL/GenBank/DDBJ whole genome shotgun (WGS) entry which is preliminary data.</text>
</comment>
<evidence type="ECO:0000313" key="9">
    <source>
        <dbReference type="Proteomes" id="UP000737402"/>
    </source>
</evidence>
<feature type="binding site" evidence="7">
    <location>
        <position position="134"/>
    </location>
    <ligand>
        <name>substrate</name>
    </ligand>
</feature>
<dbReference type="SUPFAM" id="SSF52540">
    <property type="entry name" value="P-loop containing nucleoside triphosphate hydrolases"/>
    <property type="match status" value="1"/>
</dbReference>
<evidence type="ECO:0000256" key="7">
    <source>
        <dbReference type="HAMAP-Rule" id="MF_00109"/>
    </source>
</evidence>
<keyword evidence="3 7" id="KW-0547">Nucleotide-binding</keyword>
<comment type="caution">
    <text evidence="7">Lacks conserved residue(s) required for the propagation of feature annotation.</text>
</comment>
<sequence length="171" mass="19135">MKSIYLTGFMGAGKTSIGHALGEKLGLSVFDTDSLIEDKAEKNISKFFEVYGEAEFRRLEKEVLQGLPVTDSIIMTGGGIIKTAENISWMKEKGLMIFLYCDMEIVLQRLAHDITRPLIQQKSKEEITALFSERLPLYQKAHITLDTSSLSVGEAALKLVDEIKSWHSGQH</sequence>
<comment type="cofactor">
    <cofactor evidence="7">
        <name>Mg(2+)</name>
        <dbReference type="ChEBI" id="CHEBI:18420"/>
    </cofactor>
    <text evidence="7">Binds 1 Mg(2+) ion per subunit.</text>
</comment>
<comment type="function">
    <text evidence="7">Catalyzes the specific phosphorylation of the 3-hydroxyl group of shikimic acid using ATP as a cosubstrate.</text>
</comment>
<evidence type="ECO:0000256" key="6">
    <source>
        <dbReference type="ARBA" id="ARBA00023141"/>
    </source>
</evidence>
<proteinExistence type="inferred from homology"/>
<evidence type="ECO:0000256" key="2">
    <source>
        <dbReference type="ARBA" id="ARBA00022679"/>
    </source>
</evidence>
<evidence type="ECO:0000256" key="5">
    <source>
        <dbReference type="ARBA" id="ARBA00022840"/>
    </source>
</evidence>
<organism evidence="8 9">
    <name type="scientific">Sutcliffiella tianshenii</name>
    <dbReference type="NCBI Taxonomy" id="1463404"/>
    <lineage>
        <taxon>Bacteria</taxon>
        <taxon>Bacillati</taxon>
        <taxon>Bacillota</taxon>
        <taxon>Bacilli</taxon>
        <taxon>Bacillales</taxon>
        <taxon>Bacillaceae</taxon>
        <taxon>Sutcliffiella</taxon>
    </lineage>
</organism>
<dbReference type="PANTHER" id="PTHR21087:SF16">
    <property type="entry name" value="SHIKIMATE KINASE 1, CHLOROPLASTIC"/>
    <property type="match status" value="1"/>
</dbReference>
<dbReference type="RefSeq" id="WP_204415636.1">
    <property type="nucleotide sequence ID" value="NZ_JAFBED010000004.1"/>
</dbReference>
<comment type="catalytic activity">
    <reaction evidence="7">
        <text>shikimate + ATP = 3-phosphoshikimate + ADP + H(+)</text>
        <dbReference type="Rhea" id="RHEA:13121"/>
        <dbReference type="ChEBI" id="CHEBI:15378"/>
        <dbReference type="ChEBI" id="CHEBI:30616"/>
        <dbReference type="ChEBI" id="CHEBI:36208"/>
        <dbReference type="ChEBI" id="CHEBI:145989"/>
        <dbReference type="ChEBI" id="CHEBI:456216"/>
        <dbReference type="EC" id="2.7.1.71"/>
    </reaction>
</comment>
<keyword evidence="6 7" id="KW-0057">Aromatic amino acid biosynthesis</keyword>
<keyword evidence="9" id="KW-1185">Reference proteome</keyword>
<reference evidence="8 9" key="1">
    <citation type="submission" date="2021-01" db="EMBL/GenBank/DDBJ databases">
        <title>Genomic Encyclopedia of Type Strains, Phase IV (KMG-IV): sequencing the most valuable type-strain genomes for metagenomic binning, comparative biology and taxonomic classification.</title>
        <authorList>
            <person name="Goeker M."/>
        </authorList>
    </citation>
    <scope>NUCLEOTIDE SEQUENCE [LARGE SCALE GENOMIC DNA]</scope>
    <source>
        <strain evidence="8 9">DSM 25879</strain>
    </source>
</reference>
<dbReference type="Gene3D" id="3.40.50.300">
    <property type="entry name" value="P-loop containing nucleotide triphosphate hydrolases"/>
    <property type="match status" value="1"/>
</dbReference>
<keyword evidence="1 7" id="KW-0028">Amino-acid biosynthesis</keyword>
<comment type="subcellular location">
    <subcellularLocation>
        <location evidence="7">Cytoplasm</location>
    </subcellularLocation>
</comment>
<feature type="binding site" evidence="7">
    <location>
        <position position="33"/>
    </location>
    <ligand>
        <name>substrate</name>
    </ligand>
</feature>
<keyword evidence="4 7" id="KW-0418">Kinase</keyword>
<evidence type="ECO:0000256" key="3">
    <source>
        <dbReference type="ARBA" id="ARBA00022741"/>
    </source>
</evidence>
<keyword evidence="7" id="KW-0460">Magnesium</keyword>
<dbReference type="EMBL" id="JAFBED010000004">
    <property type="protein sequence ID" value="MBM7620145.1"/>
    <property type="molecule type" value="Genomic_DNA"/>
</dbReference>
<feature type="binding site" evidence="7">
    <location>
        <position position="15"/>
    </location>
    <ligand>
        <name>Mg(2+)</name>
        <dbReference type="ChEBI" id="CHEBI:18420"/>
    </ligand>
</feature>
<feature type="binding site" evidence="7">
    <location>
        <position position="116"/>
    </location>
    <ligand>
        <name>ATP</name>
        <dbReference type="ChEBI" id="CHEBI:30616"/>
    </ligand>
</feature>
<dbReference type="EC" id="2.7.1.71" evidence="7"/>
<dbReference type="InterPro" id="IPR027417">
    <property type="entry name" value="P-loop_NTPase"/>
</dbReference>
<comment type="pathway">
    <text evidence="7">Metabolic intermediate biosynthesis; chorismate biosynthesis; chorismate from D-erythrose 4-phosphate and phosphoenolpyruvate: step 5/7.</text>
</comment>
<accession>A0ABS2NZQ2</accession>
<evidence type="ECO:0000256" key="1">
    <source>
        <dbReference type="ARBA" id="ARBA00022605"/>
    </source>
</evidence>
<protein>
    <recommendedName>
        <fullName evidence="7">Shikimate kinase</fullName>
        <shortName evidence="7">SK</shortName>
        <ecNumber evidence="7">2.7.1.71</ecNumber>
    </recommendedName>
</protein>
<keyword evidence="7" id="KW-0479">Metal-binding</keyword>
<dbReference type="Pfam" id="PF01202">
    <property type="entry name" value="SKI"/>
    <property type="match status" value="1"/>
</dbReference>
<dbReference type="CDD" id="cd00464">
    <property type="entry name" value="SK"/>
    <property type="match status" value="1"/>
</dbReference>